<dbReference type="InterPro" id="IPR017850">
    <property type="entry name" value="Alkaline_phosphatase_core_sf"/>
</dbReference>
<evidence type="ECO:0000256" key="2">
    <source>
        <dbReference type="ARBA" id="ARBA00008779"/>
    </source>
</evidence>
<keyword evidence="9" id="KW-1185">Reference proteome</keyword>
<sequence>MLSHSSVGFIVLLAIVLSAPLLPAQEPAPPNFLFIAVDDLNAYNSVLGDHPNNFLRMVYKDPAVRQKVVERLTPNLKRFAGRALTFRNAYTPYPLCGPSRTALLTGVPPHVSGYYDHRKHFRHSASLAQTTTLPEYLKEQGYYTAGLGKIFHKGHSHLDREVFSDWPDRLFSWSDWVEVHAGTGATKAANVREKQKISKFWEPQGRSEFHYSRFGVTELPRELSNDYVNADFTGKLLIEGKASIVDMHGKKRTLQLPAEQPFFLACGFFAPHLPWVANQKYFDLFPESEMDIDRELLEWVLEDLKDLPNWSRNRTGPDNIFREMLAYGIEQVGPDGDLAAWREFFRSYLATIAYSDENIGHLLDLAAQSPRANNTIIILWSDHGYHIGDKAREGKITLWDAANHCNLMIFDPSRKGASSGQATEILASLQDLYPTVVSLAGLPRPDHVHGDDLTPLLENPALQWERPILNTFLEGNHAVRTDRYRYIRYRDGGEELYDLQEDPLEESNLAGQAKVTELQATLARQLDELLTRKSSRK</sequence>
<keyword evidence="3" id="KW-0479">Metal-binding</keyword>
<keyword evidence="5" id="KW-0378">Hydrolase</keyword>
<dbReference type="GO" id="GO:0046872">
    <property type="term" value="F:metal ion binding"/>
    <property type="evidence" value="ECO:0007669"/>
    <property type="project" value="UniProtKB-KW"/>
</dbReference>
<evidence type="ECO:0000313" key="9">
    <source>
        <dbReference type="Proteomes" id="UP000650081"/>
    </source>
</evidence>
<evidence type="ECO:0000256" key="5">
    <source>
        <dbReference type="ARBA" id="ARBA00022801"/>
    </source>
</evidence>
<dbReference type="AlphaFoldDB" id="A0A923PJ36"/>
<feature type="domain" description="Sulfatase N-terminal" evidence="7">
    <location>
        <begin position="30"/>
        <end position="441"/>
    </location>
</feature>
<gene>
    <name evidence="8" type="ORF">H9S92_08730</name>
</gene>
<comment type="caution">
    <text evidence="8">The sequence shown here is derived from an EMBL/GenBank/DDBJ whole genome shotgun (WGS) entry which is preliminary data.</text>
</comment>
<dbReference type="Gene3D" id="3.40.720.10">
    <property type="entry name" value="Alkaline Phosphatase, subunit A"/>
    <property type="match status" value="1"/>
</dbReference>
<comment type="similarity">
    <text evidence="2">Belongs to the sulfatase family.</text>
</comment>
<dbReference type="GO" id="GO:0004423">
    <property type="term" value="F:iduronate-2-sulfatase activity"/>
    <property type="evidence" value="ECO:0007669"/>
    <property type="project" value="InterPro"/>
</dbReference>
<comment type="cofactor">
    <cofactor evidence="1">
        <name>Ca(2+)</name>
        <dbReference type="ChEBI" id="CHEBI:29108"/>
    </cofactor>
</comment>
<dbReference type="RefSeq" id="WP_187466332.1">
    <property type="nucleotide sequence ID" value="NZ_JACSIT010000092.1"/>
</dbReference>
<dbReference type="EMBL" id="JACSIT010000092">
    <property type="protein sequence ID" value="MBC6994244.1"/>
    <property type="molecule type" value="Genomic_DNA"/>
</dbReference>
<evidence type="ECO:0000256" key="6">
    <source>
        <dbReference type="ARBA" id="ARBA00022837"/>
    </source>
</evidence>
<accession>A0A923PJ36</accession>
<dbReference type="Pfam" id="PF00884">
    <property type="entry name" value="Sulfatase"/>
    <property type="match status" value="1"/>
</dbReference>
<dbReference type="InterPro" id="IPR000917">
    <property type="entry name" value="Sulfatase_N"/>
</dbReference>
<evidence type="ECO:0000256" key="4">
    <source>
        <dbReference type="ARBA" id="ARBA00022729"/>
    </source>
</evidence>
<keyword evidence="6" id="KW-0106">Calcium</keyword>
<dbReference type="PANTHER" id="PTHR45953:SF1">
    <property type="entry name" value="IDURONATE 2-SULFATASE"/>
    <property type="match status" value="1"/>
</dbReference>
<dbReference type="PANTHER" id="PTHR45953">
    <property type="entry name" value="IDURONATE 2-SULFATASE"/>
    <property type="match status" value="1"/>
</dbReference>
<name>A0A923PJ36_9BACT</name>
<evidence type="ECO:0000256" key="3">
    <source>
        <dbReference type="ARBA" id="ARBA00022723"/>
    </source>
</evidence>
<dbReference type="InterPro" id="IPR035874">
    <property type="entry name" value="IDS"/>
</dbReference>
<dbReference type="GO" id="GO:0005737">
    <property type="term" value="C:cytoplasm"/>
    <property type="evidence" value="ECO:0007669"/>
    <property type="project" value="TreeGrafter"/>
</dbReference>
<dbReference type="CDD" id="cd16030">
    <property type="entry name" value="iduronate-2-sulfatase"/>
    <property type="match status" value="1"/>
</dbReference>
<dbReference type="Proteomes" id="UP000650081">
    <property type="component" value="Unassembled WGS sequence"/>
</dbReference>
<reference evidence="8" key="1">
    <citation type="submission" date="2020-08" db="EMBL/GenBank/DDBJ databases">
        <title>Lewinella bacteria from marine environments.</title>
        <authorList>
            <person name="Zhong Y."/>
        </authorList>
    </citation>
    <scope>NUCLEOTIDE SEQUENCE</scope>
    <source>
        <strain evidence="8">KCTC 42187</strain>
    </source>
</reference>
<evidence type="ECO:0000256" key="1">
    <source>
        <dbReference type="ARBA" id="ARBA00001913"/>
    </source>
</evidence>
<protein>
    <submittedName>
        <fullName evidence="8">Sulfatase</fullName>
    </submittedName>
</protein>
<organism evidence="8 9">
    <name type="scientific">Neolewinella lacunae</name>
    <dbReference type="NCBI Taxonomy" id="1517758"/>
    <lineage>
        <taxon>Bacteria</taxon>
        <taxon>Pseudomonadati</taxon>
        <taxon>Bacteroidota</taxon>
        <taxon>Saprospiria</taxon>
        <taxon>Saprospirales</taxon>
        <taxon>Lewinellaceae</taxon>
        <taxon>Neolewinella</taxon>
    </lineage>
</organism>
<dbReference type="InterPro" id="IPR024607">
    <property type="entry name" value="Sulfatase_CS"/>
</dbReference>
<keyword evidence="4" id="KW-0732">Signal</keyword>
<evidence type="ECO:0000259" key="7">
    <source>
        <dbReference type="Pfam" id="PF00884"/>
    </source>
</evidence>
<evidence type="ECO:0000313" key="8">
    <source>
        <dbReference type="EMBL" id="MBC6994244.1"/>
    </source>
</evidence>
<dbReference type="PROSITE" id="PS00523">
    <property type="entry name" value="SULFATASE_1"/>
    <property type="match status" value="1"/>
</dbReference>
<proteinExistence type="inferred from homology"/>
<dbReference type="SUPFAM" id="SSF53649">
    <property type="entry name" value="Alkaline phosphatase-like"/>
    <property type="match status" value="1"/>
</dbReference>